<comment type="subunit">
    <text evidence="4">Homodimer. Part of the 2-oxoglutarate dehydrogenase (OGDH) complex composed of E1 (2-oxoglutarate dehydrogenase), E2 (dihydrolipoamide succinyltransferase) and E3 (dihydrolipoamide dehydrogenase); the complex contains multiple copies of the three enzymatic components (E1, E2 and E3).</text>
</comment>
<dbReference type="PANTHER" id="PTHR23152">
    <property type="entry name" value="2-OXOGLUTARATE DEHYDROGENASE"/>
    <property type="match status" value="1"/>
</dbReference>
<dbReference type="RefSeq" id="WP_034296226.1">
    <property type="nucleotide sequence ID" value="NZ_CP091519.2"/>
</dbReference>
<evidence type="ECO:0000256" key="3">
    <source>
        <dbReference type="ARBA" id="ARBA00006936"/>
    </source>
</evidence>
<organism evidence="13 14">
    <name type="scientific">Alysiella crassa</name>
    <dbReference type="NCBI Taxonomy" id="153491"/>
    <lineage>
        <taxon>Bacteria</taxon>
        <taxon>Pseudomonadati</taxon>
        <taxon>Pseudomonadota</taxon>
        <taxon>Betaproteobacteria</taxon>
        <taxon>Neisseriales</taxon>
        <taxon>Neisseriaceae</taxon>
        <taxon>Alysiella</taxon>
    </lineage>
</organism>
<evidence type="ECO:0000256" key="9">
    <source>
        <dbReference type="ARBA" id="ARBA00023152"/>
    </source>
</evidence>
<dbReference type="NCBIfam" id="TIGR00239">
    <property type="entry name" value="2oxo_dh_E1"/>
    <property type="match status" value="1"/>
</dbReference>
<dbReference type="Gene3D" id="3.40.50.11610">
    <property type="entry name" value="Multifunctional 2-oxoglutarate metabolism enzyme, C-terminal domain"/>
    <property type="match status" value="1"/>
</dbReference>
<comment type="catalytic activity">
    <reaction evidence="11">
        <text>N(6)-[(R)-lipoyl]-L-lysyl-[protein] + 2-oxoglutarate + H(+) = N(6)-[(R)-S(8)-succinyldihydrolipoyl]-L-lysyl-[protein] + CO2</text>
        <dbReference type="Rhea" id="RHEA:12188"/>
        <dbReference type="Rhea" id="RHEA-COMP:10474"/>
        <dbReference type="Rhea" id="RHEA-COMP:20092"/>
        <dbReference type="ChEBI" id="CHEBI:15378"/>
        <dbReference type="ChEBI" id="CHEBI:16526"/>
        <dbReference type="ChEBI" id="CHEBI:16810"/>
        <dbReference type="ChEBI" id="CHEBI:83099"/>
        <dbReference type="ChEBI" id="CHEBI:83120"/>
        <dbReference type="EC" id="1.2.4.2"/>
    </reaction>
</comment>
<feature type="domain" description="Transketolase-like pyrimidine-binding" evidence="12">
    <location>
        <begin position="597"/>
        <end position="794"/>
    </location>
</feature>
<dbReference type="GO" id="GO:0006096">
    <property type="term" value="P:glycolytic process"/>
    <property type="evidence" value="ECO:0007669"/>
    <property type="project" value="UniProtKB-KW"/>
</dbReference>
<dbReference type="Gene3D" id="3.40.50.12470">
    <property type="match status" value="1"/>
</dbReference>
<evidence type="ECO:0000256" key="7">
    <source>
        <dbReference type="ARBA" id="ARBA00023002"/>
    </source>
</evidence>
<dbReference type="Pfam" id="PF02779">
    <property type="entry name" value="Transket_pyr"/>
    <property type="match status" value="1"/>
</dbReference>
<name>A0A376BTR0_9NEIS</name>
<dbReference type="Pfam" id="PF16078">
    <property type="entry name" value="2-oxogl_dehyd_N"/>
    <property type="match status" value="1"/>
</dbReference>
<gene>
    <name evidence="13" type="primary">sucA</name>
    <name evidence="13" type="ORF">NCTC10283_01782</name>
</gene>
<dbReference type="InterPro" id="IPR032106">
    <property type="entry name" value="2-oxogl_dehyd_N"/>
</dbReference>
<dbReference type="EC" id="1.2.4.2" evidence="5"/>
<dbReference type="SUPFAM" id="SSF52518">
    <property type="entry name" value="Thiamin diphosphate-binding fold (THDP-binding)"/>
    <property type="match status" value="2"/>
</dbReference>
<dbReference type="InterPro" id="IPR029061">
    <property type="entry name" value="THDP-binding"/>
</dbReference>
<evidence type="ECO:0000313" key="14">
    <source>
        <dbReference type="Proteomes" id="UP000254209"/>
    </source>
</evidence>
<comment type="cofactor">
    <cofactor evidence="1">
        <name>thiamine diphosphate</name>
        <dbReference type="ChEBI" id="CHEBI:58937"/>
    </cofactor>
</comment>
<reference evidence="13 14" key="1">
    <citation type="submission" date="2018-06" db="EMBL/GenBank/DDBJ databases">
        <authorList>
            <consortium name="Pathogen Informatics"/>
            <person name="Doyle S."/>
        </authorList>
    </citation>
    <scope>NUCLEOTIDE SEQUENCE [LARGE SCALE GENOMIC DNA]</scope>
    <source>
        <strain evidence="13 14">NCTC10283</strain>
    </source>
</reference>
<dbReference type="InterPro" id="IPR001017">
    <property type="entry name" value="DH_E1"/>
</dbReference>
<dbReference type="FunFam" id="3.40.50.12470:FF:000009">
    <property type="entry name" value="2-oxoglutarate dehydrogenase E1 component"/>
    <property type="match status" value="1"/>
</dbReference>
<sequence length="1101" mass="121548">MMDEKRNFSYLFGSNAPYIEELYEQFLSDPNSVEEHWKQYFSDLTAQSGAKDIAHRPIQEAFAQLAKQHRPVVTVAAGEVDEALLQKQIAVLRLISAYRIQGAGAADIDPLGMRKSRNTEGLSLEAHGLSQADLSLKFGLGDGDFSSAQEEKLPLADIIVKLQKTYCGHIGIEYMHIANREERLWIRNHFERDLSTPKFSVEQKRSILKQVTAAETLERYLHTKYVGQKRFSVEGSESAIAGLNYLIQNAGKDGVEEVVIGMAHRGRLNVLVNTLGKKPADLFAEFEGRAEIKFPSGDVKYHNGFSSDIATPHGAMHVTLAFNPSHLEIVNPVVEGSVRAKQQRRGENGRAQVLPVLIHGDSAFIGLGVNQANFNLSRTRGYTTGGTVHIVINNQIGFTTSDTRDTRSSVYCTDIAKMVDAPIFHVNGDDPEAVCYVIQAALDYRKTFQKDAVIDLVCFRKLGHNEGDDPTLTQPLMYRAIAQHKGTRAVYADKLIAENVITAADADNYVQEYRNALDKGEHVEQTRLTDYESKHRVDWSKYNGGDWREQVESGLPAADIARLADKFTQVPENFGLHNTAKRVIQQRKDMAAGQQNIDWGMAETIAYASMVTNGTPVRISGEDSGRGTFSHRHAVLHDTNRQQHDAGIFIPLQHMADNQADFTVIDSILNEEAVMAYEYGFACSAPEALTIWEAQFGDFANGAQVVIDQFLSSGETKWGRLCGLTTILPHGYDGQGPEHSSGRVERWLQLCAEHNMQVIMPSEASQMFHILRRQTLRSYRKPLVIFMSKRLLRFKDSTSPLENFLEGTTFRPVIGDVATRASNDSVKRVVLCAGQVYYDLAKARDERNLADDVAIVRVEQLYPFPYAEVEAELAKYPNASEIMWSQEEPKNQGAWYQTRHRLEALAQKGQKVVYAGRPASASPAVGYASKHNAQLAQLVDDTLNLSNVVPLETLFKAASAVAADVVAEVAEKVEGVIEAVKEVVLPEQAAQEAPASPTPEATPAEITVEVIDADNKAVPEVHVAPSIVDMSAVDVDVVEVNPSDAGVGILNASTNVAENIEISVVAEEPKVAATVEETPETATEKKNSFSSGNANFVWRIK</sequence>
<dbReference type="Pfam" id="PF16870">
    <property type="entry name" value="OxoGdeHyase_C"/>
    <property type="match status" value="1"/>
</dbReference>
<dbReference type="GO" id="GO:0045252">
    <property type="term" value="C:oxoglutarate dehydrogenase complex"/>
    <property type="evidence" value="ECO:0007669"/>
    <property type="project" value="TreeGrafter"/>
</dbReference>
<dbReference type="PANTHER" id="PTHR23152:SF4">
    <property type="entry name" value="2-OXOADIPATE DEHYDROGENASE COMPLEX COMPONENT E1"/>
    <property type="match status" value="1"/>
</dbReference>
<dbReference type="Gene3D" id="1.10.287.1150">
    <property type="entry name" value="TPP helical domain"/>
    <property type="match status" value="1"/>
</dbReference>
<evidence type="ECO:0000256" key="5">
    <source>
        <dbReference type="ARBA" id="ARBA00012280"/>
    </source>
</evidence>
<dbReference type="NCBIfam" id="NF008907">
    <property type="entry name" value="PRK12270.1"/>
    <property type="match status" value="1"/>
</dbReference>
<dbReference type="Pfam" id="PF00676">
    <property type="entry name" value="E1_dh"/>
    <property type="match status" value="1"/>
</dbReference>
<dbReference type="Gene3D" id="3.40.50.970">
    <property type="match status" value="1"/>
</dbReference>
<dbReference type="InterPro" id="IPR031717">
    <property type="entry name" value="ODO-1/KGD_C"/>
</dbReference>
<dbReference type="GO" id="GO:0005829">
    <property type="term" value="C:cytosol"/>
    <property type="evidence" value="ECO:0007669"/>
    <property type="project" value="TreeGrafter"/>
</dbReference>
<protein>
    <recommendedName>
        <fullName evidence="6">2-oxoglutarate dehydrogenase E1 component</fullName>
        <ecNumber evidence="5">1.2.4.2</ecNumber>
    </recommendedName>
    <alternativeName>
        <fullName evidence="10">Alpha-ketoglutarate dehydrogenase</fullName>
    </alternativeName>
</protein>
<dbReference type="CDD" id="cd02016">
    <property type="entry name" value="TPP_E1_OGDC_like"/>
    <property type="match status" value="1"/>
</dbReference>
<dbReference type="EMBL" id="UFSO01000003">
    <property type="protein sequence ID" value="SSY80228.1"/>
    <property type="molecule type" value="Genomic_DNA"/>
</dbReference>
<evidence type="ECO:0000256" key="10">
    <source>
        <dbReference type="ARBA" id="ARBA00030680"/>
    </source>
</evidence>
<dbReference type="AlphaFoldDB" id="A0A376BTR0"/>
<evidence type="ECO:0000256" key="6">
    <source>
        <dbReference type="ARBA" id="ARBA00013321"/>
    </source>
</evidence>
<evidence type="ECO:0000259" key="12">
    <source>
        <dbReference type="SMART" id="SM00861"/>
    </source>
</evidence>
<comment type="function">
    <text evidence="2">E1 component of the 2-oxoglutarate dehydrogenase (OGDH) complex which catalyzes the decarboxylation of 2-oxoglutarate, the first step in the conversion of 2-oxoglutarate to succinyl-CoA and CO(2).</text>
</comment>
<dbReference type="InterPro" id="IPR005475">
    <property type="entry name" value="Transketolase-like_Pyr-bd"/>
</dbReference>
<dbReference type="GO" id="GO:0006099">
    <property type="term" value="P:tricarboxylic acid cycle"/>
    <property type="evidence" value="ECO:0007669"/>
    <property type="project" value="TreeGrafter"/>
</dbReference>
<dbReference type="NCBIfam" id="NF006914">
    <property type="entry name" value="PRK09404.1"/>
    <property type="match status" value="1"/>
</dbReference>
<evidence type="ECO:0000256" key="8">
    <source>
        <dbReference type="ARBA" id="ARBA00023052"/>
    </source>
</evidence>
<dbReference type="SMART" id="SM00861">
    <property type="entry name" value="Transket_pyr"/>
    <property type="match status" value="1"/>
</dbReference>
<dbReference type="OrthoDB" id="9759785at2"/>
<evidence type="ECO:0000256" key="1">
    <source>
        <dbReference type="ARBA" id="ARBA00001964"/>
    </source>
</evidence>
<comment type="similarity">
    <text evidence="3">Belongs to the alpha-ketoglutarate dehydrogenase family.</text>
</comment>
<keyword evidence="14" id="KW-1185">Reference proteome</keyword>
<evidence type="ECO:0000256" key="4">
    <source>
        <dbReference type="ARBA" id="ARBA00011301"/>
    </source>
</evidence>
<dbReference type="GO" id="GO:0030976">
    <property type="term" value="F:thiamine pyrophosphate binding"/>
    <property type="evidence" value="ECO:0007669"/>
    <property type="project" value="InterPro"/>
</dbReference>
<evidence type="ECO:0000256" key="11">
    <source>
        <dbReference type="ARBA" id="ARBA00051911"/>
    </source>
</evidence>
<dbReference type="STRING" id="1120980.GCA_000745955_00038"/>
<keyword evidence="9" id="KW-0324">Glycolysis</keyword>
<evidence type="ECO:0000313" key="13">
    <source>
        <dbReference type="EMBL" id="SSY80228.1"/>
    </source>
</evidence>
<dbReference type="InterPro" id="IPR011603">
    <property type="entry name" value="2oxoglutarate_DH_E1"/>
</dbReference>
<proteinExistence type="inferred from homology"/>
<dbReference type="Proteomes" id="UP000254209">
    <property type="component" value="Unassembled WGS sequence"/>
</dbReference>
<dbReference type="InterPro" id="IPR042179">
    <property type="entry name" value="KGD_C_sf"/>
</dbReference>
<dbReference type="PIRSF" id="PIRSF000157">
    <property type="entry name" value="Oxoglu_dh_E1"/>
    <property type="match status" value="1"/>
</dbReference>
<keyword evidence="7 13" id="KW-0560">Oxidoreductase</keyword>
<accession>A0A376BTR0</accession>
<evidence type="ECO:0000256" key="2">
    <source>
        <dbReference type="ARBA" id="ARBA00003906"/>
    </source>
</evidence>
<dbReference type="GO" id="GO:0004591">
    <property type="term" value="F:oxoglutarate dehydrogenase (succinyl-transferring) activity"/>
    <property type="evidence" value="ECO:0007669"/>
    <property type="project" value="UniProtKB-EC"/>
</dbReference>
<keyword evidence="8" id="KW-0786">Thiamine pyrophosphate</keyword>